<name>A0ABT1LQ67_9MICC</name>
<dbReference type="PROSITE" id="PS50932">
    <property type="entry name" value="HTH_LACI_2"/>
    <property type="match status" value="1"/>
</dbReference>
<dbReference type="Gene3D" id="3.40.50.2300">
    <property type="match status" value="2"/>
</dbReference>
<evidence type="ECO:0000313" key="6">
    <source>
        <dbReference type="EMBL" id="MCP9000585.1"/>
    </source>
</evidence>
<dbReference type="PROSITE" id="PS00356">
    <property type="entry name" value="HTH_LACI_1"/>
    <property type="match status" value="1"/>
</dbReference>
<dbReference type="Pfam" id="PF13377">
    <property type="entry name" value="Peripla_BP_3"/>
    <property type="match status" value="1"/>
</dbReference>
<evidence type="ECO:0000256" key="2">
    <source>
        <dbReference type="ARBA" id="ARBA00023125"/>
    </source>
</evidence>
<dbReference type="InterPro" id="IPR010982">
    <property type="entry name" value="Lambda_DNA-bd_dom_sf"/>
</dbReference>
<dbReference type="InterPro" id="IPR000843">
    <property type="entry name" value="HTH_LacI"/>
</dbReference>
<evidence type="ECO:0000256" key="4">
    <source>
        <dbReference type="SAM" id="MobiDB-lite"/>
    </source>
</evidence>
<keyword evidence="2" id="KW-0238">DNA-binding</keyword>
<evidence type="ECO:0000256" key="1">
    <source>
        <dbReference type="ARBA" id="ARBA00023015"/>
    </source>
</evidence>
<dbReference type="EMBL" id="JANCLV010000008">
    <property type="protein sequence ID" value="MCP9000585.1"/>
    <property type="molecule type" value="Genomic_DNA"/>
</dbReference>
<feature type="domain" description="HTH lacI-type" evidence="5">
    <location>
        <begin position="3"/>
        <end position="57"/>
    </location>
</feature>
<keyword evidence="1" id="KW-0805">Transcription regulation</keyword>
<keyword evidence="3" id="KW-0804">Transcription</keyword>
<dbReference type="SUPFAM" id="SSF53822">
    <property type="entry name" value="Periplasmic binding protein-like I"/>
    <property type="match status" value="1"/>
</dbReference>
<evidence type="ECO:0000259" key="5">
    <source>
        <dbReference type="PROSITE" id="PS50932"/>
    </source>
</evidence>
<protein>
    <submittedName>
        <fullName evidence="6">LacI family transcriptional regulator</fullName>
    </submittedName>
</protein>
<gene>
    <name evidence="6" type="ORF">NFC73_12725</name>
</gene>
<organism evidence="6 7">
    <name type="scientific">Pseudarthrobacter humi</name>
    <dbReference type="NCBI Taxonomy" id="2952523"/>
    <lineage>
        <taxon>Bacteria</taxon>
        <taxon>Bacillati</taxon>
        <taxon>Actinomycetota</taxon>
        <taxon>Actinomycetes</taxon>
        <taxon>Micrococcales</taxon>
        <taxon>Micrococcaceae</taxon>
        <taxon>Pseudarthrobacter</taxon>
    </lineage>
</organism>
<dbReference type="Pfam" id="PF00356">
    <property type="entry name" value="LacI"/>
    <property type="match status" value="1"/>
</dbReference>
<dbReference type="SUPFAM" id="SSF47413">
    <property type="entry name" value="lambda repressor-like DNA-binding domains"/>
    <property type="match status" value="1"/>
</dbReference>
<dbReference type="RefSeq" id="WP_254750736.1">
    <property type="nucleotide sequence ID" value="NZ_JANCLV010000008.1"/>
</dbReference>
<dbReference type="PANTHER" id="PTHR30146">
    <property type="entry name" value="LACI-RELATED TRANSCRIPTIONAL REPRESSOR"/>
    <property type="match status" value="1"/>
</dbReference>
<dbReference type="PANTHER" id="PTHR30146:SF155">
    <property type="entry name" value="ALANINE RACEMASE"/>
    <property type="match status" value="1"/>
</dbReference>
<dbReference type="Proteomes" id="UP001524318">
    <property type="component" value="Unassembled WGS sequence"/>
</dbReference>
<dbReference type="InterPro" id="IPR046335">
    <property type="entry name" value="LacI/GalR-like_sensor"/>
</dbReference>
<dbReference type="SMART" id="SM00354">
    <property type="entry name" value="HTH_LACI"/>
    <property type="match status" value="1"/>
</dbReference>
<dbReference type="InterPro" id="IPR028082">
    <property type="entry name" value="Peripla_BP_I"/>
</dbReference>
<feature type="region of interest" description="Disordered" evidence="4">
    <location>
        <begin position="329"/>
        <end position="367"/>
    </location>
</feature>
<comment type="caution">
    <text evidence="6">The sequence shown here is derived from an EMBL/GenBank/DDBJ whole genome shotgun (WGS) entry which is preliminary data.</text>
</comment>
<sequence length="367" mass="38605">MAVTISDVAHAAGVSKGAVSYALNNQPGVSDATRGRILQVAKELGWKPSLRAKGLSSAKAYALGLVVARDPKLLGTDPFFPAFIAGIETTLAEHDYTLVLSVATAPGAEERAYRKLADGGRVDGVILTDVRHNDSRIGLLRELKLPAVTLNRPDSDSPFPAVSMDDTDGITAAVEHLLALGHIRIGHVGGAQEYIHGRSRRRAWEAAMAAAGLAVDLFAEADFTALGGVAATAELLRRPDRPTAIVYANDLMATSGQSFAQSQGLSVPGDLSITGYDNAEFTQYLNPPLTTIATDPMRWGRVAAQALLDQLNGTHSGHDTELQAPSLLVRASTGPAPSPTTKPAPKQAKKHTNPSQIPTGTSTKESQ</sequence>
<dbReference type="Gene3D" id="1.10.260.40">
    <property type="entry name" value="lambda repressor-like DNA-binding domains"/>
    <property type="match status" value="1"/>
</dbReference>
<keyword evidence="7" id="KW-1185">Reference proteome</keyword>
<dbReference type="CDD" id="cd01392">
    <property type="entry name" value="HTH_LacI"/>
    <property type="match status" value="1"/>
</dbReference>
<feature type="compositionally biased region" description="Polar residues" evidence="4">
    <location>
        <begin position="353"/>
        <end position="367"/>
    </location>
</feature>
<proteinExistence type="predicted"/>
<evidence type="ECO:0000256" key="3">
    <source>
        <dbReference type="ARBA" id="ARBA00023163"/>
    </source>
</evidence>
<reference evidence="6 7" key="1">
    <citation type="submission" date="2022-06" db="EMBL/GenBank/DDBJ databases">
        <title>Pseudarthrobacter sp. strain RMG13 Genome sequencing and assembly.</title>
        <authorList>
            <person name="Kim I."/>
        </authorList>
    </citation>
    <scope>NUCLEOTIDE SEQUENCE [LARGE SCALE GENOMIC DNA]</scope>
    <source>
        <strain evidence="6 7">RMG13</strain>
    </source>
</reference>
<evidence type="ECO:0000313" key="7">
    <source>
        <dbReference type="Proteomes" id="UP001524318"/>
    </source>
</evidence>
<accession>A0ABT1LQ67</accession>